<evidence type="ECO:0000313" key="2">
    <source>
        <dbReference type="Proteomes" id="UP000178946"/>
    </source>
</evidence>
<protein>
    <submittedName>
        <fullName evidence="1">Uncharacterized protein</fullName>
    </submittedName>
</protein>
<comment type="caution">
    <text evidence="1">The sequence shown here is derived from an EMBL/GenBank/DDBJ whole genome shotgun (WGS) entry which is preliminary data.</text>
</comment>
<gene>
    <name evidence="1" type="ORF">A3A20_01450</name>
</gene>
<dbReference type="STRING" id="1802557.A3A20_01450"/>
<dbReference type="EMBL" id="MGIR01000001">
    <property type="protein sequence ID" value="OGM91589.1"/>
    <property type="molecule type" value="Genomic_DNA"/>
</dbReference>
<sequence>MSFYALGASALIILCSVWAIYLYNSTVNTRYAISEKTKSLEELSVENADFRSAVSRLISSENMELSAERLNLKKERHPEYFSTKWPLVSHF</sequence>
<name>A0A1F8DUC2_9BACT</name>
<accession>A0A1F8DUC2</accession>
<proteinExistence type="predicted"/>
<dbReference type="AlphaFoldDB" id="A0A1F8DUC2"/>
<reference evidence="1 2" key="1">
    <citation type="journal article" date="2016" name="Nat. Commun.">
        <title>Thousands of microbial genomes shed light on interconnected biogeochemical processes in an aquifer system.</title>
        <authorList>
            <person name="Anantharaman K."/>
            <person name="Brown C.T."/>
            <person name="Hug L.A."/>
            <person name="Sharon I."/>
            <person name="Castelle C.J."/>
            <person name="Probst A.J."/>
            <person name="Thomas B.C."/>
            <person name="Singh A."/>
            <person name="Wilkins M.J."/>
            <person name="Karaoz U."/>
            <person name="Brodie E.L."/>
            <person name="Williams K.H."/>
            <person name="Hubbard S.S."/>
            <person name="Banfield J.F."/>
        </authorList>
    </citation>
    <scope>NUCLEOTIDE SEQUENCE [LARGE SCALE GENOMIC DNA]</scope>
</reference>
<dbReference type="Proteomes" id="UP000178946">
    <property type="component" value="Unassembled WGS sequence"/>
</dbReference>
<organism evidence="1 2">
    <name type="scientific">Candidatus Wolfebacteria bacterium RIFCSPLOWO2_01_FULL_45_19</name>
    <dbReference type="NCBI Taxonomy" id="1802557"/>
    <lineage>
        <taxon>Bacteria</taxon>
        <taxon>Candidatus Wolfeibacteriota</taxon>
    </lineage>
</organism>
<evidence type="ECO:0000313" key="1">
    <source>
        <dbReference type="EMBL" id="OGM91589.1"/>
    </source>
</evidence>